<gene>
    <name evidence="6" type="ORF">CDAUBV1_LOCUS10477</name>
</gene>
<protein>
    <recommendedName>
        <fullName evidence="5">PPPDE domain-containing protein</fullName>
    </recommendedName>
</protein>
<dbReference type="Gene3D" id="3.90.1720.30">
    <property type="entry name" value="PPPDE domains"/>
    <property type="match status" value="1"/>
</dbReference>
<keyword evidence="2" id="KW-0645">Protease</keyword>
<dbReference type="PANTHER" id="PTHR12378">
    <property type="entry name" value="DESUMOYLATING ISOPEPTIDASE"/>
    <property type="match status" value="1"/>
</dbReference>
<dbReference type="GO" id="GO:0006508">
    <property type="term" value="P:proteolysis"/>
    <property type="evidence" value="ECO:0007669"/>
    <property type="project" value="UniProtKB-KW"/>
</dbReference>
<feature type="compositionally biased region" description="Low complexity" evidence="4">
    <location>
        <begin position="293"/>
        <end position="305"/>
    </location>
</feature>
<dbReference type="PROSITE" id="PS51858">
    <property type="entry name" value="PPPDE"/>
    <property type="match status" value="1"/>
</dbReference>
<feature type="region of interest" description="Disordered" evidence="4">
    <location>
        <begin position="259"/>
        <end position="318"/>
    </location>
</feature>
<name>A0AAV2TIT9_CALDB</name>
<comment type="caution">
    <text evidence="6">The sequence shown here is derived from an EMBL/GenBank/DDBJ whole genome shotgun (WGS) entry which is preliminary data.</text>
</comment>
<evidence type="ECO:0000256" key="2">
    <source>
        <dbReference type="ARBA" id="ARBA00022670"/>
    </source>
</evidence>
<evidence type="ECO:0000313" key="6">
    <source>
        <dbReference type="EMBL" id="CAL5136383.1"/>
    </source>
</evidence>
<reference evidence="6" key="1">
    <citation type="submission" date="2024-06" db="EMBL/GenBank/DDBJ databases">
        <authorList>
            <person name="Liu X."/>
            <person name="Lenzi L."/>
            <person name="Haldenby T S."/>
            <person name="Uol C."/>
        </authorList>
    </citation>
    <scope>NUCLEOTIDE SEQUENCE</scope>
</reference>
<evidence type="ECO:0000256" key="3">
    <source>
        <dbReference type="ARBA" id="ARBA00022801"/>
    </source>
</evidence>
<dbReference type="EMBL" id="CAXLJL010000312">
    <property type="protein sequence ID" value="CAL5136383.1"/>
    <property type="molecule type" value="Genomic_DNA"/>
</dbReference>
<dbReference type="PANTHER" id="PTHR12378:SF80">
    <property type="entry name" value="IP06716P-RELATED"/>
    <property type="match status" value="1"/>
</dbReference>
<dbReference type="SMART" id="SM01179">
    <property type="entry name" value="DUF862"/>
    <property type="match status" value="1"/>
</dbReference>
<dbReference type="AlphaFoldDB" id="A0AAV2TIT9"/>
<proteinExistence type="inferred from homology"/>
<evidence type="ECO:0000313" key="7">
    <source>
        <dbReference type="Proteomes" id="UP001497525"/>
    </source>
</evidence>
<sequence length="477" mass="52216">MQPSHGILNRLKIKLDRTNGKGRKSKEALSCCEPTGTMVTVNVYDMLWLNVYTSSFGVGVYHTGVVVYGTEYCYGGHPLNYSGIFAMVPQDSETLGQNYSYKTTLFMGRTDFTDSDVALILEDMGPQYRGDQYHLLHRNCNHFSDAFVQILCGASLPKWINRLATVGAKIPFIERSIPKMWLTPRQPEEVDLRSTGEMETSCTGLNSCAMLAHNKPHRLSLFKKRRSLNVPTRYDQSEAEKFVSRSWLRLSQGQAVLSTLGEPYPESGNTASPGSSQNQLNGGLCDTFHGDSSRQSQTSRSSFLSRDTDEENMESRSHNSNLIRRMFCPVPLDDLTTKRDSAFTPSGCSLASSASSHNGPFVFPTSMHVLPTEIGASATRPIVSIPSAGHSLVSARPPECISPELTTSTHPNLADITNRPPKPMDSPSSSNSPSCVGALKSGLICRLQNLCGSARATASIQVSPATINQTRCNDTVR</sequence>
<organism evidence="6 7">
    <name type="scientific">Calicophoron daubneyi</name>
    <name type="common">Rumen fluke</name>
    <name type="synonym">Paramphistomum daubneyi</name>
    <dbReference type="NCBI Taxonomy" id="300641"/>
    <lineage>
        <taxon>Eukaryota</taxon>
        <taxon>Metazoa</taxon>
        <taxon>Spiralia</taxon>
        <taxon>Lophotrochozoa</taxon>
        <taxon>Platyhelminthes</taxon>
        <taxon>Trematoda</taxon>
        <taxon>Digenea</taxon>
        <taxon>Plagiorchiida</taxon>
        <taxon>Pronocephalata</taxon>
        <taxon>Paramphistomoidea</taxon>
        <taxon>Paramphistomidae</taxon>
        <taxon>Calicophoron</taxon>
    </lineage>
</organism>
<comment type="similarity">
    <text evidence="1">Belongs to the DeSI family.</text>
</comment>
<dbReference type="Pfam" id="PF05903">
    <property type="entry name" value="Peptidase_C97"/>
    <property type="match status" value="1"/>
</dbReference>
<evidence type="ECO:0000256" key="4">
    <source>
        <dbReference type="SAM" id="MobiDB-lite"/>
    </source>
</evidence>
<evidence type="ECO:0000259" key="5">
    <source>
        <dbReference type="PROSITE" id="PS51858"/>
    </source>
</evidence>
<dbReference type="GO" id="GO:0016579">
    <property type="term" value="P:protein deubiquitination"/>
    <property type="evidence" value="ECO:0007669"/>
    <property type="project" value="TreeGrafter"/>
</dbReference>
<accession>A0AAV2TIT9</accession>
<dbReference type="InterPro" id="IPR008580">
    <property type="entry name" value="PPPDE_dom"/>
</dbReference>
<evidence type="ECO:0000256" key="1">
    <source>
        <dbReference type="ARBA" id="ARBA00008140"/>
    </source>
</evidence>
<dbReference type="InterPro" id="IPR042266">
    <property type="entry name" value="PPPDE_sf"/>
</dbReference>
<feature type="domain" description="PPPDE" evidence="5">
    <location>
        <begin position="37"/>
        <end position="181"/>
    </location>
</feature>
<dbReference type="Proteomes" id="UP001497525">
    <property type="component" value="Unassembled WGS sequence"/>
</dbReference>
<keyword evidence="3" id="KW-0378">Hydrolase</keyword>
<feature type="compositionally biased region" description="Polar residues" evidence="4">
    <location>
        <begin position="267"/>
        <end position="281"/>
    </location>
</feature>
<dbReference type="GO" id="GO:0101005">
    <property type="term" value="F:deubiquitinase activity"/>
    <property type="evidence" value="ECO:0007669"/>
    <property type="project" value="TreeGrafter"/>
</dbReference>
<feature type="region of interest" description="Disordered" evidence="4">
    <location>
        <begin position="403"/>
        <end position="433"/>
    </location>
</feature>